<evidence type="ECO:0000259" key="1">
    <source>
        <dbReference type="Pfam" id="PF11973"/>
    </source>
</evidence>
<evidence type="ECO:0000313" key="3">
    <source>
        <dbReference type="EMBL" id="VTR23320.1"/>
    </source>
</evidence>
<name>A0A4U9TSX4_SERFO</name>
<feature type="domain" description="NqrA second alpha/beta" evidence="2">
    <location>
        <begin position="1"/>
        <end position="77"/>
    </location>
</feature>
<dbReference type="PANTHER" id="PTHR37839:SF1">
    <property type="entry name" value="NA(+)-TRANSLOCATING NADH-QUINONE REDUCTASE SUBUNIT A"/>
    <property type="match status" value="1"/>
</dbReference>
<proteinExistence type="predicted"/>
<dbReference type="GO" id="GO:0016655">
    <property type="term" value="F:oxidoreductase activity, acting on NAD(P)H, quinone or similar compound as acceptor"/>
    <property type="evidence" value="ECO:0007669"/>
    <property type="project" value="InterPro"/>
</dbReference>
<organism evidence="3">
    <name type="scientific">Serratia fonticola</name>
    <dbReference type="NCBI Taxonomy" id="47917"/>
    <lineage>
        <taxon>Bacteria</taxon>
        <taxon>Pseudomonadati</taxon>
        <taxon>Pseudomonadota</taxon>
        <taxon>Gammaproteobacteria</taxon>
        <taxon>Enterobacterales</taxon>
        <taxon>Yersiniaceae</taxon>
        <taxon>Serratia</taxon>
    </lineage>
</organism>
<dbReference type="GO" id="GO:0006814">
    <property type="term" value="P:sodium ion transport"/>
    <property type="evidence" value="ECO:0007669"/>
    <property type="project" value="InterPro"/>
</dbReference>
<dbReference type="AlphaFoldDB" id="A0A4U9TSX4"/>
<dbReference type="EMBL" id="CABEEZ010000031">
    <property type="protein sequence ID" value="VTR23320.1"/>
    <property type="molecule type" value="Genomic_DNA"/>
</dbReference>
<dbReference type="InterPro" id="IPR008703">
    <property type="entry name" value="NqrA"/>
</dbReference>
<reference evidence="3" key="1">
    <citation type="submission" date="2019-05" db="EMBL/GenBank/DDBJ databases">
        <authorList>
            <consortium name="Pathogen Informatics"/>
        </authorList>
    </citation>
    <scope>NUCLEOTIDE SEQUENCE [LARGE SCALE GENOMIC DNA]</scope>
    <source>
        <strain evidence="3">NCTC12965</strain>
    </source>
</reference>
<dbReference type="Pfam" id="PF11973">
    <property type="entry name" value="NQRA_SLBB"/>
    <property type="match status" value="1"/>
</dbReference>
<sequence length="119" mass="12713">MARLTDGKVQVCHAAGTRLDNGCWAQIDYSEFAGPHPAGLVGTHIHFLEAGQPEENRLHIGYQDVIAIGTLFTTGKLDTQRVVALAGPQVEQPVLLRTRLGASLDQLTAGRLKAGEKTG</sequence>
<feature type="domain" description="Na(+)-translocating NADH-quinone reductase subunit A C-terminal" evidence="1">
    <location>
        <begin position="82"/>
        <end position="116"/>
    </location>
</feature>
<dbReference type="InterPro" id="IPR056148">
    <property type="entry name" value="NQRA_2nd"/>
</dbReference>
<dbReference type="EC" id="1.6.5.-" evidence="3"/>
<evidence type="ECO:0000259" key="2">
    <source>
        <dbReference type="Pfam" id="PF24836"/>
    </source>
</evidence>
<keyword evidence="3" id="KW-0560">Oxidoreductase</keyword>
<protein>
    <submittedName>
        <fullName evidence="3">Na(+)-translocating NADH-quinone reductase subunit A</fullName>
        <ecNumber evidence="3">1.6.5.-</ecNumber>
    </submittedName>
</protein>
<dbReference type="PANTHER" id="PTHR37839">
    <property type="entry name" value="NA(+)-TRANSLOCATING NADH-QUINONE REDUCTASE SUBUNIT A"/>
    <property type="match status" value="1"/>
</dbReference>
<dbReference type="Pfam" id="PF24836">
    <property type="entry name" value="NQRA_2nd"/>
    <property type="match status" value="1"/>
</dbReference>
<dbReference type="InterPro" id="IPR022615">
    <property type="entry name" value="NqrA_C_domain"/>
</dbReference>
<gene>
    <name evidence="3" type="primary">nqrA_2</name>
    <name evidence="3" type="ORF">NCTC12965_01748</name>
</gene>
<accession>A0A4U9TSX4</accession>